<dbReference type="Proteomes" id="UP000179227">
    <property type="component" value="Unassembled WGS sequence"/>
</dbReference>
<sequence length="123" mass="14177">MGFLPSDVNLKNNTTTFNLEKFIKVKVRRSEFDLSSHAHRDRQEEQITISEIEQALLVGDIIEQYPDDPRGGSCLVAANVENKPIHVVCGKRDNRLLIVTVYRPKLPTWKSYKKRAKELKSRV</sequence>
<evidence type="ECO:0008006" key="3">
    <source>
        <dbReference type="Google" id="ProtNLM"/>
    </source>
</evidence>
<dbReference type="STRING" id="1797729.A3A60_00575"/>
<evidence type="ECO:0000313" key="1">
    <source>
        <dbReference type="EMBL" id="OGE10145.1"/>
    </source>
</evidence>
<dbReference type="Pfam" id="PF14076">
    <property type="entry name" value="DUF4258"/>
    <property type="match status" value="1"/>
</dbReference>
<dbReference type="InterPro" id="IPR025354">
    <property type="entry name" value="DUF4258"/>
</dbReference>
<gene>
    <name evidence="1" type="ORF">A3A60_00575</name>
</gene>
<proteinExistence type="predicted"/>
<organism evidence="1 2">
    <name type="scientific">Candidatus Curtissbacteria bacterium RIFCSPLOWO2_01_FULL_42_26</name>
    <dbReference type="NCBI Taxonomy" id="1797729"/>
    <lineage>
        <taxon>Bacteria</taxon>
        <taxon>Candidatus Curtissiibacteriota</taxon>
    </lineage>
</organism>
<reference evidence="1 2" key="1">
    <citation type="journal article" date="2016" name="Nat. Commun.">
        <title>Thousands of microbial genomes shed light on interconnected biogeochemical processes in an aquifer system.</title>
        <authorList>
            <person name="Anantharaman K."/>
            <person name="Brown C.T."/>
            <person name="Hug L.A."/>
            <person name="Sharon I."/>
            <person name="Castelle C.J."/>
            <person name="Probst A.J."/>
            <person name="Thomas B.C."/>
            <person name="Singh A."/>
            <person name="Wilkins M.J."/>
            <person name="Karaoz U."/>
            <person name="Brodie E.L."/>
            <person name="Williams K.H."/>
            <person name="Hubbard S.S."/>
            <person name="Banfield J.F."/>
        </authorList>
    </citation>
    <scope>NUCLEOTIDE SEQUENCE [LARGE SCALE GENOMIC DNA]</scope>
</reference>
<evidence type="ECO:0000313" key="2">
    <source>
        <dbReference type="Proteomes" id="UP000179227"/>
    </source>
</evidence>
<dbReference type="EMBL" id="MFBS01000013">
    <property type="protein sequence ID" value="OGE10145.1"/>
    <property type="molecule type" value="Genomic_DNA"/>
</dbReference>
<comment type="caution">
    <text evidence="1">The sequence shown here is derived from an EMBL/GenBank/DDBJ whole genome shotgun (WGS) entry which is preliminary data.</text>
</comment>
<protein>
    <recommendedName>
        <fullName evidence="3">DUF4258 domain-containing protein</fullName>
    </recommendedName>
</protein>
<name>A0A1F5I1L4_9BACT</name>
<accession>A0A1F5I1L4</accession>
<dbReference type="AlphaFoldDB" id="A0A1F5I1L4"/>